<dbReference type="EMBL" id="LYOS01000001">
    <property type="protein sequence ID" value="OFV68395.1"/>
    <property type="molecule type" value="Genomic_DNA"/>
</dbReference>
<protein>
    <submittedName>
        <fullName evidence="1">Uncharacterized protein</fullName>
    </submittedName>
</protein>
<evidence type="ECO:0000313" key="2">
    <source>
        <dbReference type="Proteomes" id="UP000186940"/>
    </source>
</evidence>
<name>A0A1F2PBG7_9EURY</name>
<dbReference type="Proteomes" id="UP000186940">
    <property type="component" value="Unassembled WGS sequence"/>
</dbReference>
<proteinExistence type="predicted"/>
<comment type="caution">
    <text evidence="1">The sequence shown here is derived from an EMBL/GenBank/DDBJ whole genome shotgun (WGS) entry which is preliminary data.</text>
</comment>
<dbReference type="AlphaFoldDB" id="A0A1F2PBG7"/>
<evidence type="ECO:0000313" key="1">
    <source>
        <dbReference type="EMBL" id="OFV68395.1"/>
    </source>
</evidence>
<keyword evidence="2" id="KW-1185">Reference proteome</keyword>
<organism evidence="1 2">
    <name type="scientific">Candidatus Syntropharchaeum caldarium</name>
    <dbReference type="NCBI Taxonomy" id="1838285"/>
    <lineage>
        <taxon>Archaea</taxon>
        <taxon>Methanobacteriati</taxon>
        <taxon>Methanobacteriota</taxon>
        <taxon>Stenosarchaea group</taxon>
        <taxon>Methanomicrobia</taxon>
        <taxon>Methanosarcinales</taxon>
        <taxon>ANME-2 cluster</taxon>
        <taxon>Candidatus Syntropharchaeum</taxon>
    </lineage>
</organism>
<accession>A0A1F2PBG7</accession>
<sequence length="37" mass="4388">MEGCRARSRKTRIETPGYIQIILIRIELQSKIQENKD</sequence>
<gene>
    <name evidence="1" type="ORF">SCAL_000071</name>
</gene>
<reference evidence="1" key="1">
    <citation type="submission" date="2016-05" db="EMBL/GenBank/DDBJ databases">
        <title>Microbial consortia oxidize butane by reversing methanogenesis.</title>
        <authorList>
            <person name="Laso-Perez R."/>
            <person name="Richter M."/>
            <person name="Wegener G."/>
            <person name="Musat F."/>
        </authorList>
    </citation>
    <scope>NUCLEOTIDE SEQUENCE [LARGE SCALE GENOMIC DNA]</scope>
    <source>
        <strain evidence="1">BOX2</strain>
    </source>
</reference>